<dbReference type="PANTHER" id="PTHR23354:SF62">
    <property type="entry name" value="MUSTARD, ISOFORM V"/>
    <property type="match status" value="1"/>
</dbReference>
<proteinExistence type="inferred from homology"/>
<reference evidence="6 7" key="1">
    <citation type="journal article" date="2018" name="New Phytol.">
        <title>Phylogenomics of Endogonaceae and evolution of mycorrhizas within Mucoromycota.</title>
        <authorList>
            <person name="Chang Y."/>
            <person name="Desiro A."/>
            <person name="Na H."/>
            <person name="Sandor L."/>
            <person name="Lipzen A."/>
            <person name="Clum A."/>
            <person name="Barry K."/>
            <person name="Grigoriev I.V."/>
            <person name="Martin F.M."/>
            <person name="Stajich J.E."/>
            <person name="Smith M.E."/>
            <person name="Bonito G."/>
            <person name="Spatafora J.W."/>
        </authorList>
    </citation>
    <scope>NUCLEOTIDE SEQUENCE [LARGE SCALE GENOMIC DNA]</scope>
    <source>
        <strain evidence="6 7">GMNB39</strain>
    </source>
</reference>
<evidence type="ECO:0000256" key="4">
    <source>
        <dbReference type="ARBA" id="ARBA00040604"/>
    </source>
</evidence>
<dbReference type="SMART" id="SM00584">
    <property type="entry name" value="TLDc"/>
    <property type="match status" value="1"/>
</dbReference>
<organism evidence="6 7">
    <name type="scientific">Jimgerdemannia flammicorona</name>
    <dbReference type="NCBI Taxonomy" id="994334"/>
    <lineage>
        <taxon>Eukaryota</taxon>
        <taxon>Fungi</taxon>
        <taxon>Fungi incertae sedis</taxon>
        <taxon>Mucoromycota</taxon>
        <taxon>Mucoromycotina</taxon>
        <taxon>Endogonomycetes</taxon>
        <taxon>Endogonales</taxon>
        <taxon>Endogonaceae</taxon>
        <taxon>Jimgerdemannia</taxon>
    </lineage>
</organism>
<keyword evidence="7" id="KW-1185">Reference proteome</keyword>
<dbReference type="Proteomes" id="UP000268093">
    <property type="component" value="Unassembled WGS sequence"/>
</dbReference>
<sequence>MPGPKLADRKEDTAKVIDENIAEQIRRNLPRRYRLAQNWNLLYSLDQHGSSISTLYHRIKGKGPLVLAIKDDDDGIFGAFVNEPFRPNPSYYGTGECFLWKALLSDRPEDAQVRVYPWTGRNDYILLCDSGFIGIGGGDGKFGLWLHSDLERGHSERCVTFDNELLSSSSEFECVQLEVWGFKI</sequence>
<evidence type="ECO:0000259" key="5">
    <source>
        <dbReference type="PROSITE" id="PS51886"/>
    </source>
</evidence>
<dbReference type="PANTHER" id="PTHR23354">
    <property type="entry name" value="NUCLEOLAR PROTEIN 7/ESTROGEN RECEPTOR COACTIVATOR-RELATED"/>
    <property type="match status" value="1"/>
</dbReference>
<evidence type="ECO:0000256" key="2">
    <source>
        <dbReference type="ARBA" id="ARBA00009540"/>
    </source>
</evidence>
<evidence type="ECO:0000256" key="1">
    <source>
        <dbReference type="ARBA" id="ARBA00004173"/>
    </source>
</evidence>
<evidence type="ECO:0000256" key="3">
    <source>
        <dbReference type="ARBA" id="ARBA00023128"/>
    </source>
</evidence>
<evidence type="ECO:0000313" key="6">
    <source>
        <dbReference type="EMBL" id="RUO96843.1"/>
    </source>
</evidence>
<dbReference type="PROSITE" id="PS51886">
    <property type="entry name" value="TLDC"/>
    <property type="match status" value="1"/>
</dbReference>
<comment type="similarity">
    <text evidence="2">Belongs to the OXR1 family.</text>
</comment>
<feature type="domain" description="TLDc" evidence="5">
    <location>
        <begin position="15"/>
        <end position="183"/>
    </location>
</feature>
<dbReference type="GO" id="GO:0005634">
    <property type="term" value="C:nucleus"/>
    <property type="evidence" value="ECO:0007669"/>
    <property type="project" value="TreeGrafter"/>
</dbReference>
<accession>A0A433A2C9</accession>
<dbReference type="InterPro" id="IPR006571">
    <property type="entry name" value="TLDc_dom"/>
</dbReference>
<gene>
    <name evidence="6" type="ORF">BC936DRAFT_141370</name>
</gene>
<dbReference type="Pfam" id="PF07534">
    <property type="entry name" value="TLD"/>
    <property type="match status" value="1"/>
</dbReference>
<evidence type="ECO:0000313" key="7">
    <source>
        <dbReference type="Proteomes" id="UP000268093"/>
    </source>
</evidence>
<dbReference type="GO" id="GO:0005739">
    <property type="term" value="C:mitochondrion"/>
    <property type="evidence" value="ECO:0007669"/>
    <property type="project" value="UniProtKB-SubCell"/>
</dbReference>
<dbReference type="GO" id="GO:0006979">
    <property type="term" value="P:response to oxidative stress"/>
    <property type="evidence" value="ECO:0007669"/>
    <property type="project" value="TreeGrafter"/>
</dbReference>
<comment type="caution">
    <text evidence="6">The sequence shown here is derived from an EMBL/GenBank/DDBJ whole genome shotgun (WGS) entry which is preliminary data.</text>
</comment>
<comment type="subcellular location">
    <subcellularLocation>
        <location evidence="1">Mitochondrion</location>
    </subcellularLocation>
</comment>
<dbReference type="EMBL" id="RBNI01019461">
    <property type="protein sequence ID" value="RUO96843.1"/>
    <property type="molecule type" value="Genomic_DNA"/>
</dbReference>
<name>A0A433A2C9_9FUNG</name>
<dbReference type="OrthoDB" id="26679at2759"/>
<dbReference type="AlphaFoldDB" id="A0A433A2C9"/>
<protein>
    <recommendedName>
        <fullName evidence="4">Oxidation resistance protein 1</fullName>
    </recommendedName>
</protein>
<keyword evidence="3" id="KW-0496">Mitochondrion</keyword>